<accession>A0A1X2AYX4</accession>
<evidence type="ECO:0000259" key="8">
    <source>
        <dbReference type="Pfam" id="PF00999"/>
    </source>
</evidence>
<feature type="transmembrane region" description="Helical" evidence="7">
    <location>
        <begin position="228"/>
        <end position="244"/>
    </location>
</feature>
<dbReference type="Gene3D" id="1.20.1530.20">
    <property type="match status" value="1"/>
</dbReference>
<evidence type="ECO:0000256" key="1">
    <source>
        <dbReference type="ARBA" id="ARBA00004141"/>
    </source>
</evidence>
<feature type="transmembrane region" description="Helical" evidence="7">
    <location>
        <begin position="63"/>
        <end position="83"/>
    </location>
</feature>
<comment type="subcellular location">
    <subcellularLocation>
        <location evidence="1">Membrane</location>
        <topology evidence="1">Multi-pass membrane protein</topology>
    </subcellularLocation>
</comment>
<keyword evidence="6 7" id="KW-0472">Membrane</keyword>
<feature type="transmembrane region" description="Helical" evidence="7">
    <location>
        <begin position="6"/>
        <end position="25"/>
    </location>
</feature>
<dbReference type="PANTHER" id="PTHR32468:SF0">
    <property type="entry name" value="K(+)_H(+) ANTIPORTER 1"/>
    <property type="match status" value="1"/>
</dbReference>
<dbReference type="Proteomes" id="UP000193087">
    <property type="component" value="Unassembled WGS sequence"/>
</dbReference>
<feature type="transmembrane region" description="Helical" evidence="7">
    <location>
        <begin position="331"/>
        <end position="350"/>
    </location>
</feature>
<dbReference type="EMBL" id="LQPQ01000256">
    <property type="protein sequence ID" value="ORW56546.1"/>
    <property type="molecule type" value="Genomic_DNA"/>
</dbReference>
<evidence type="ECO:0000256" key="4">
    <source>
        <dbReference type="ARBA" id="ARBA00022989"/>
    </source>
</evidence>
<dbReference type="PANTHER" id="PTHR32468">
    <property type="entry name" value="CATION/H + ANTIPORTER"/>
    <property type="match status" value="1"/>
</dbReference>
<dbReference type="AlphaFoldDB" id="A0A1X2AYX4"/>
<feature type="domain" description="Cation/H+ exchanger transmembrane" evidence="8">
    <location>
        <begin position="20"/>
        <end position="393"/>
    </location>
</feature>
<evidence type="ECO:0000256" key="6">
    <source>
        <dbReference type="ARBA" id="ARBA00023136"/>
    </source>
</evidence>
<organism evidence="9 10">
    <name type="scientific">Mycobacterium riyadhense</name>
    <dbReference type="NCBI Taxonomy" id="486698"/>
    <lineage>
        <taxon>Bacteria</taxon>
        <taxon>Bacillati</taxon>
        <taxon>Actinomycetota</taxon>
        <taxon>Actinomycetes</taxon>
        <taxon>Mycobacteriales</taxon>
        <taxon>Mycobacteriaceae</taxon>
        <taxon>Mycobacterium</taxon>
    </lineage>
</organism>
<comment type="caution">
    <text evidence="9">The sequence shown here is derived from an EMBL/GenBank/DDBJ whole genome shotgun (WGS) entry which is preliminary data.</text>
</comment>
<name>A0A1X2AYX4_9MYCO</name>
<feature type="transmembrane region" description="Helical" evidence="7">
    <location>
        <begin position="304"/>
        <end position="324"/>
    </location>
</feature>
<evidence type="ECO:0000313" key="9">
    <source>
        <dbReference type="EMBL" id="ORW56546.1"/>
    </source>
</evidence>
<feature type="transmembrane region" description="Helical" evidence="7">
    <location>
        <begin position="129"/>
        <end position="148"/>
    </location>
</feature>
<dbReference type="OrthoDB" id="9793589at2"/>
<proteinExistence type="predicted"/>
<feature type="transmembrane region" description="Helical" evidence="7">
    <location>
        <begin position="160"/>
        <end position="183"/>
    </location>
</feature>
<dbReference type="GO" id="GO:0015297">
    <property type="term" value="F:antiporter activity"/>
    <property type="evidence" value="ECO:0007669"/>
    <property type="project" value="InterPro"/>
</dbReference>
<feature type="transmembrane region" description="Helical" evidence="7">
    <location>
        <begin position="95"/>
        <end position="117"/>
    </location>
</feature>
<sequence length="409" mass="42333">MTGAALLLVDVAAILTLANLLAGVARRFGQPPVIGEVIAGIMFGPTFLGSWSTVLFPSSTRPVLAGLADIGIVLFMFGLGLEFGREVGKDESRRAAVVAAGSTGLPFAAGVLLALGPADTGHHSDGGKLGFVLFMGTAMSVTAVPVLARMLRDARLTDTTIGRLALSSAVICDVLAWSLLALATAAAGNSAPSRLVALVPFMASLVFVARPALSILHRWAATHPRHGMIAVAVTLGCALVSAAATQTIGLHLIFGAFLLGIVSPRSATEAVDRDLRDYANRASQLLLPVYFTVAGLQLDLRFDVSAFGLLLLIIVTAAGGKLLGSYAAARVLRIPGASAAALAILLNTRGLTELVVLTTGLQLGILDQRLYSVMVCMALVTTMATGPLLRRVWKAPVASQHSVDPVDGF</sequence>
<dbReference type="Pfam" id="PF00999">
    <property type="entry name" value="Na_H_Exchanger"/>
    <property type="match status" value="1"/>
</dbReference>
<keyword evidence="5" id="KW-0406">Ion transport</keyword>
<evidence type="ECO:0000256" key="3">
    <source>
        <dbReference type="ARBA" id="ARBA00022692"/>
    </source>
</evidence>
<dbReference type="InterPro" id="IPR006153">
    <property type="entry name" value="Cation/H_exchanger_TM"/>
</dbReference>
<keyword evidence="2" id="KW-0813">Transport</keyword>
<dbReference type="RefSeq" id="WP_085253395.1">
    <property type="nucleotide sequence ID" value="NZ_CAJMWJ010000001.1"/>
</dbReference>
<dbReference type="GeneID" id="93496444"/>
<dbReference type="STRING" id="486698.AWC22_06835"/>
<protein>
    <recommendedName>
        <fullName evidence="8">Cation/H+ exchanger transmembrane domain-containing protein</fullName>
    </recommendedName>
</protein>
<keyword evidence="3 7" id="KW-0812">Transmembrane</keyword>
<dbReference type="GO" id="GO:0016020">
    <property type="term" value="C:membrane"/>
    <property type="evidence" value="ECO:0007669"/>
    <property type="project" value="UniProtKB-SubCell"/>
</dbReference>
<keyword evidence="10" id="KW-1185">Reference proteome</keyword>
<evidence type="ECO:0000256" key="7">
    <source>
        <dbReference type="SAM" id="Phobius"/>
    </source>
</evidence>
<keyword evidence="4 7" id="KW-1133">Transmembrane helix</keyword>
<evidence type="ECO:0000256" key="2">
    <source>
        <dbReference type="ARBA" id="ARBA00022448"/>
    </source>
</evidence>
<dbReference type="InterPro" id="IPR038770">
    <property type="entry name" value="Na+/solute_symporter_sf"/>
</dbReference>
<evidence type="ECO:0000313" key="10">
    <source>
        <dbReference type="Proteomes" id="UP000193087"/>
    </source>
</evidence>
<feature type="transmembrane region" description="Helical" evidence="7">
    <location>
        <begin position="37"/>
        <end position="57"/>
    </location>
</feature>
<reference evidence="9 10" key="1">
    <citation type="submission" date="2016-01" db="EMBL/GenBank/DDBJ databases">
        <title>The new phylogeny of the genus Mycobacterium.</title>
        <authorList>
            <person name="Tarcisio F."/>
            <person name="Conor M."/>
            <person name="Antonella G."/>
            <person name="Elisabetta G."/>
            <person name="Giulia F.S."/>
            <person name="Sara T."/>
            <person name="Anna F."/>
            <person name="Clotilde B."/>
            <person name="Roberto B."/>
            <person name="Veronica D.S."/>
            <person name="Fabio R."/>
            <person name="Monica P."/>
            <person name="Olivier J."/>
            <person name="Enrico T."/>
            <person name="Nicola S."/>
        </authorList>
    </citation>
    <scope>NUCLEOTIDE SEQUENCE [LARGE SCALE GENOMIC DNA]</scope>
    <source>
        <strain evidence="9 10">DSM 45176</strain>
    </source>
</reference>
<evidence type="ECO:0000256" key="5">
    <source>
        <dbReference type="ARBA" id="ARBA00023065"/>
    </source>
</evidence>
<dbReference type="InterPro" id="IPR050794">
    <property type="entry name" value="CPA2_transporter"/>
</dbReference>
<dbReference type="GO" id="GO:1902600">
    <property type="term" value="P:proton transmembrane transport"/>
    <property type="evidence" value="ECO:0007669"/>
    <property type="project" value="InterPro"/>
</dbReference>
<gene>
    <name evidence="9" type="ORF">AWC22_06835</name>
</gene>
<feature type="transmembrane region" description="Helical" evidence="7">
    <location>
        <begin position="195"/>
        <end position="216"/>
    </location>
</feature>
<feature type="transmembrane region" description="Helical" evidence="7">
    <location>
        <begin position="370"/>
        <end position="389"/>
    </location>
</feature>